<dbReference type="AlphaFoldDB" id="A0A1I7DBA3"/>
<dbReference type="PANTHER" id="PTHR37512:SF1">
    <property type="entry name" value="NADR_TTD14 AAA DOMAIN-CONTAINING PROTEIN"/>
    <property type="match status" value="1"/>
</dbReference>
<dbReference type="RefSeq" id="WP_091696448.1">
    <property type="nucleotide sequence ID" value="NZ_FPBF01000006.1"/>
</dbReference>
<organism evidence="2 3">
    <name type="scientific">Algoriphagus locisalis</name>
    <dbReference type="NCBI Taxonomy" id="305507"/>
    <lineage>
        <taxon>Bacteria</taxon>
        <taxon>Pseudomonadati</taxon>
        <taxon>Bacteroidota</taxon>
        <taxon>Cytophagia</taxon>
        <taxon>Cytophagales</taxon>
        <taxon>Cyclobacteriaceae</taxon>
        <taxon>Algoriphagus</taxon>
    </lineage>
</organism>
<gene>
    <name evidence="2" type="ORF">SAMN04489724_3860</name>
</gene>
<evidence type="ECO:0000259" key="1">
    <source>
        <dbReference type="Pfam" id="PF13521"/>
    </source>
</evidence>
<reference evidence="3" key="1">
    <citation type="submission" date="2016-10" db="EMBL/GenBank/DDBJ databases">
        <authorList>
            <person name="Varghese N."/>
            <person name="Submissions S."/>
        </authorList>
    </citation>
    <scope>NUCLEOTIDE SEQUENCE [LARGE SCALE GENOMIC DNA]</scope>
    <source>
        <strain evidence="3">DSM 23445</strain>
    </source>
</reference>
<keyword evidence="2" id="KW-0808">Transferase</keyword>
<dbReference type="InterPro" id="IPR052735">
    <property type="entry name" value="NAD_biosynth-regulator"/>
</dbReference>
<accession>A0A1I7DBA3</accession>
<dbReference type="EMBL" id="FPBF01000006">
    <property type="protein sequence ID" value="SFU08971.1"/>
    <property type="molecule type" value="Genomic_DNA"/>
</dbReference>
<protein>
    <submittedName>
        <fullName evidence="2">Nicotinamide-nucleotide adenylyltransferase, NadR type</fullName>
    </submittedName>
</protein>
<name>A0A1I7DBA3_9BACT</name>
<dbReference type="InterPro" id="IPR027417">
    <property type="entry name" value="P-loop_NTPase"/>
</dbReference>
<dbReference type="GO" id="GO:0016779">
    <property type="term" value="F:nucleotidyltransferase activity"/>
    <property type="evidence" value="ECO:0007669"/>
    <property type="project" value="UniProtKB-KW"/>
</dbReference>
<evidence type="ECO:0000313" key="2">
    <source>
        <dbReference type="EMBL" id="SFU08971.1"/>
    </source>
</evidence>
<keyword evidence="3" id="KW-1185">Reference proteome</keyword>
<dbReference type="PANTHER" id="PTHR37512">
    <property type="entry name" value="TRIFUNCTIONAL NAD BIOSYNTHESIS/REGULATOR PROTEIN NADR"/>
    <property type="match status" value="1"/>
</dbReference>
<dbReference type="Gene3D" id="3.40.50.300">
    <property type="entry name" value="P-loop containing nucleotide triphosphate hydrolases"/>
    <property type="match status" value="1"/>
</dbReference>
<feature type="domain" description="NadR/Ttd14 AAA" evidence="1">
    <location>
        <begin position="6"/>
        <end position="162"/>
    </location>
</feature>
<sequence length="179" mass="20973">MPNPKRILILGPESTGKSTLAEDLANHFGEPWVPEYAREYLEDLGREYRYEDMLAIGKGQVALEDEIAKKAEKYLFCDTDLRVIHIWSEHRFGKTHPWVLDQIAERKYDLILLTDTDLPWTPDPQREYPELEMRNYFLDLYKKLAGESGFPHYIISGSREKRLEDSISHIKNTIFGQKT</sequence>
<evidence type="ECO:0000313" key="3">
    <source>
        <dbReference type="Proteomes" id="UP000199673"/>
    </source>
</evidence>
<dbReference type="Pfam" id="PF13521">
    <property type="entry name" value="AAA_28"/>
    <property type="match status" value="1"/>
</dbReference>
<dbReference type="SUPFAM" id="SSF52540">
    <property type="entry name" value="P-loop containing nucleoside triphosphate hydrolases"/>
    <property type="match status" value="1"/>
</dbReference>
<proteinExistence type="predicted"/>
<dbReference type="STRING" id="305507.SAMN04489724_3860"/>
<dbReference type="Proteomes" id="UP000199673">
    <property type="component" value="Unassembled WGS sequence"/>
</dbReference>
<dbReference type="OrthoDB" id="9151999at2"/>
<dbReference type="InterPro" id="IPR038727">
    <property type="entry name" value="NadR/Ttd14_AAA_dom"/>
</dbReference>
<keyword evidence="2" id="KW-0548">Nucleotidyltransferase</keyword>